<sequence length="48" mass="5585">MTHMKLKSLDTPDELHKLPKTKIEVRNFEEDTVMRVTFQPGKDLNVSS</sequence>
<organism evidence="1 2">
    <name type="scientific">Legionella parisiensis</name>
    <dbReference type="NCBI Taxonomy" id="45071"/>
    <lineage>
        <taxon>Bacteria</taxon>
        <taxon>Pseudomonadati</taxon>
        <taxon>Pseudomonadota</taxon>
        <taxon>Gammaproteobacteria</taxon>
        <taxon>Legionellales</taxon>
        <taxon>Legionellaceae</taxon>
        <taxon>Legionella</taxon>
    </lineage>
</organism>
<dbReference type="Proteomes" id="UP000095229">
    <property type="component" value="Unassembled WGS sequence"/>
</dbReference>
<gene>
    <name evidence="1" type="ORF">lpari_00123</name>
</gene>
<comment type="caution">
    <text evidence="1">The sequence shown here is derived from an EMBL/GenBank/DDBJ whole genome shotgun (WGS) entry which is preliminary data.</text>
</comment>
<name>A0A1E5JWG7_9GAMM</name>
<reference evidence="1 2" key="1">
    <citation type="submission" date="2016-02" db="EMBL/GenBank/DDBJ databases">
        <title>Secondary metabolites in Legionella.</title>
        <authorList>
            <person name="Tobias N.J."/>
            <person name="Bode H.B."/>
        </authorList>
    </citation>
    <scope>NUCLEOTIDE SEQUENCE [LARGE SCALE GENOMIC DNA]</scope>
    <source>
        <strain evidence="1 2">DSM 19216</strain>
    </source>
</reference>
<evidence type="ECO:0000313" key="2">
    <source>
        <dbReference type="Proteomes" id="UP000095229"/>
    </source>
</evidence>
<keyword evidence="2" id="KW-1185">Reference proteome</keyword>
<dbReference type="AlphaFoldDB" id="A0A1E5JWG7"/>
<proteinExistence type="predicted"/>
<evidence type="ECO:0000313" key="1">
    <source>
        <dbReference type="EMBL" id="OEH48876.1"/>
    </source>
</evidence>
<protein>
    <submittedName>
        <fullName evidence="1">Uncharacterized protein</fullName>
    </submittedName>
</protein>
<dbReference type="RefSeq" id="WP_156416216.1">
    <property type="nucleotide sequence ID" value="NZ_CAAAIE010000001.1"/>
</dbReference>
<dbReference type="PATRIC" id="fig|45071.7.peg.143"/>
<accession>A0A1E5JWG7</accession>
<dbReference type="EMBL" id="LSOG01000003">
    <property type="protein sequence ID" value="OEH48876.1"/>
    <property type="molecule type" value="Genomic_DNA"/>
</dbReference>